<feature type="domain" description="Response regulatory" evidence="9">
    <location>
        <begin position="2"/>
        <end position="85"/>
    </location>
</feature>
<dbReference type="AlphaFoldDB" id="A0A9D1NPY3"/>
<protein>
    <recommendedName>
        <fullName evidence="1">Stage 0 sporulation protein A homolog</fullName>
    </recommendedName>
</protein>
<dbReference type="PROSITE" id="PS50110">
    <property type="entry name" value="RESPONSE_REGULATORY"/>
    <property type="match status" value="1"/>
</dbReference>
<comment type="caution">
    <text evidence="10">The sequence shown here is derived from an EMBL/GenBank/DDBJ whole genome shotgun (WGS) entry which is preliminary data.</text>
</comment>
<evidence type="ECO:0000256" key="7">
    <source>
        <dbReference type="ARBA" id="ARBA00024867"/>
    </source>
</evidence>
<dbReference type="GO" id="GO:0000156">
    <property type="term" value="F:phosphorelay response regulator activity"/>
    <property type="evidence" value="ECO:0007669"/>
    <property type="project" value="TreeGrafter"/>
</dbReference>
<keyword evidence="4" id="KW-0805">Transcription regulation</keyword>
<reference evidence="10" key="2">
    <citation type="journal article" date="2021" name="PeerJ">
        <title>Extensive microbial diversity within the chicken gut microbiome revealed by metagenomics and culture.</title>
        <authorList>
            <person name="Gilroy R."/>
            <person name="Ravi A."/>
            <person name="Getino M."/>
            <person name="Pursley I."/>
            <person name="Horton D.L."/>
            <person name="Alikhan N.F."/>
            <person name="Baker D."/>
            <person name="Gharbi K."/>
            <person name="Hall N."/>
            <person name="Watson M."/>
            <person name="Adriaenssens E.M."/>
            <person name="Foster-Nyarko E."/>
            <person name="Jarju S."/>
            <person name="Secka A."/>
            <person name="Antonio M."/>
            <person name="Oren A."/>
            <person name="Chaudhuri R.R."/>
            <person name="La Ragione R."/>
            <person name="Hildebrand F."/>
            <person name="Pallen M.J."/>
        </authorList>
    </citation>
    <scope>NUCLEOTIDE SEQUENCE</scope>
    <source>
        <strain evidence="10">1370</strain>
    </source>
</reference>
<evidence type="ECO:0000256" key="1">
    <source>
        <dbReference type="ARBA" id="ARBA00018672"/>
    </source>
</evidence>
<evidence type="ECO:0000256" key="3">
    <source>
        <dbReference type="ARBA" id="ARBA00023012"/>
    </source>
</evidence>
<dbReference type="Pfam" id="PF00072">
    <property type="entry name" value="Response_reg"/>
    <property type="match status" value="1"/>
</dbReference>
<dbReference type="EMBL" id="DVOL01000044">
    <property type="protein sequence ID" value="HIV10729.1"/>
    <property type="molecule type" value="Genomic_DNA"/>
</dbReference>
<keyword evidence="2 8" id="KW-0597">Phosphoprotein</keyword>
<keyword evidence="5" id="KW-0238">DNA-binding</keyword>
<dbReference type="GO" id="GO:0006355">
    <property type="term" value="P:regulation of DNA-templated transcription"/>
    <property type="evidence" value="ECO:0007669"/>
    <property type="project" value="TreeGrafter"/>
</dbReference>
<dbReference type="InterPro" id="IPR011006">
    <property type="entry name" value="CheY-like_superfamily"/>
</dbReference>
<dbReference type="GO" id="GO:0005829">
    <property type="term" value="C:cytosol"/>
    <property type="evidence" value="ECO:0007669"/>
    <property type="project" value="TreeGrafter"/>
</dbReference>
<sequence>MRLLLCEDEKRMAQALCELLKQERYEVDHFSNGLDGLSALESGIYDIAILDVMLPGLSGYEIAKRARKKGVTLPILMLTAKSEHS</sequence>
<feature type="modified residue" description="4-aspartylphosphate" evidence="8">
    <location>
        <position position="51"/>
    </location>
</feature>
<keyword evidence="6" id="KW-0804">Transcription</keyword>
<dbReference type="PANTHER" id="PTHR48111">
    <property type="entry name" value="REGULATOR OF RPOS"/>
    <property type="match status" value="1"/>
</dbReference>
<proteinExistence type="predicted"/>
<gene>
    <name evidence="10" type="ORF">IAD28_03410</name>
</gene>
<evidence type="ECO:0000313" key="11">
    <source>
        <dbReference type="Proteomes" id="UP000823960"/>
    </source>
</evidence>
<dbReference type="FunFam" id="3.40.50.2300:FF:000002">
    <property type="entry name" value="DNA-binding response regulator PhoP"/>
    <property type="match status" value="1"/>
</dbReference>
<name>A0A9D1NPY3_9FIRM</name>
<dbReference type="PANTHER" id="PTHR48111:SF1">
    <property type="entry name" value="TWO-COMPONENT RESPONSE REGULATOR ORR33"/>
    <property type="match status" value="1"/>
</dbReference>
<evidence type="ECO:0000256" key="5">
    <source>
        <dbReference type="ARBA" id="ARBA00023125"/>
    </source>
</evidence>
<evidence type="ECO:0000259" key="9">
    <source>
        <dbReference type="PROSITE" id="PS50110"/>
    </source>
</evidence>
<keyword evidence="3" id="KW-0902">Two-component regulatory system</keyword>
<evidence type="ECO:0000256" key="6">
    <source>
        <dbReference type="ARBA" id="ARBA00023163"/>
    </source>
</evidence>
<comment type="function">
    <text evidence="7">May play the central regulatory role in sporulation. It may be an element of the effector pathway responsible for the activation of sporulation genes in response to nutritional stress. Spo0A may act in concert with spo0H (a sigma factor) to control the expression of some genes that are critical to the sporulation process.</text>
</comment>
<dbReference type="CDD" id="cd17574">
    <property type="entry name" value="REC_OmpR"/>
    <property type="match status" value="1"/>
</dbReference>
<dbReference type="SMART" id="SM00448">
    <property type="entry name" value="REC"/>
    <property type="match status" value="1"/>
</dbReference>
<dbReference type="SUPFAM" id="SSF52172">
    <property type="entry name" value="CheY-like"/>
    <property type="match status" value="1"/>
</dbReference>
<dbReference type="Proteomes" id="UP000823960">
    <property type="component" value="Unassembled WGS sequence"/>
</dbReference>
<evidence type="ECO:0000313" key="10">
    <source>
        <dbReference type="EMBL" id="HIV10729.1"/>
    </source>
</evidence>
<dbReference type="Gene3D" id="3.40.50.2300">
    <property type="match status" value="1"/>
</dbReference>
<evidence type="ECO:0000256" key="4">
    <source>
        <dbReference type="ARBA" id="ARBA00023015"/>
    </source>
</evidence>
<dbReference type="GO" id="GO:0032993">
    <property type="term" value="C:protein-DNA complex"/>
    <property type="evidence" value="ECO:0007669"/>
    <property type="project" value="TreeGrafter"/>
</dbReference>
<evidence type="ECO:0000256" key="8">
    <source>
        <dbReference type="PROSITE-ProRule" id="PRU00169"/>
    </source>
</evidence>
<organism evidence="10 11">
    <name type="scientific">Candidatus Faeciplasma avium</name>
    <dbReference type="NCBI Taxonomy" id="2840798"/>
    <lineage>
        <taxon>Bacteria</taxon>
        <taxon>Bacillati</taxon>
        <taxon>Bacillota</taxon>
        <taxon>Clostridia</taxon>
        <taxon>Eubacteriales</taxon>
        <taxon>Oscillospiraceae</taxon>
        <taxon>Oscillospiraceae incertae sedis</taxon>
        <taxon>Candidatus Faeciplasma</taxon>
    </lineage>
</organism>
<dbReference type="InterPro" id="IPR039420">
    <property type="entry name" value="WalR-like"/>
</dbReference>
<accession>A0A9D1NPY3</accession>
<dbReference type="GO" id="GO:0000976">
    <property type="term" value="F:transcription cis-regulatory region binding"/>
    <property type="evidence" value="ECO:0007669"/>
    <property type="project" value="TreeGrafter"/>
</dbReference>
<evidence type="ECO:0000256" key="2">
    <source>
        <dbReference type="ARBA" id="ARBA00022553"/>
    </source>
</evidence>
<reference evidence="10" key="1">
    <citation type="submission" date="2020-10" db="EMBL/GenBank/DDBJ databases">
        <authorList>
            <person name="Gilroy R."/>
        </authorList>
    </citation>
    <scope>NUCLEOTIDE SEQUENCE</scope>
    <source>
        <strain evidence="10">1370</strain>
    </source>
</reference>
<dbReference type="InterPro" id="IPR001789">
    <property type="entry name" value="Sig_transdc_resp-reg_receiver"/>
</dbReference>